<dbReference type="PROSITE" id="PS50157">
    <property type="entry name" value="ZINC_FINGER_C2H2_2"/>
    <property type="match status" value="3"/>
</dbReference>
<feature type="region of interest" description="Disordered" evidence="6">
    <location>
        <begin position="309"/>
        <end position="399"/>
    </location>
</feature>
<feature type="region of interest" description="Disordered" evidence="6">
    <location>
        <begin position="170"/>
        <end position="191"/>
    </location>
</feature>
<keyword evidence="1" id="KW-0479">Metal-binding</keyword>
<feature type="domain" description="C2H2-type" evidence="7">
    <location>
        <begin position="37"/>
        <end position="65"/>
    </location>
</feature>
<comment type="caution">
    <text evidence="8">The sequence shown here is derived from an EMBL/GenBank/DDBJ whole genome shotgun (WGS) entry which is preliminary data.</text>
</comment>
<dbReference type="GO" id="GO:0008270">
    <property type="term" value="F:zinc ion binding"/>
    <property type="evidence" value="ECO:0007669"/>
    <property type="project" value="UniProtKB-KW"/>
</dbReference>
<protein>
    <recommendedName>
        <fullName evidence="7">C2H2-type domain-containing protein</fullName>
    </recommendedName>
</protein>
<dbReference type="PANTHER" id="PTHR24403:SF48">
    <property type="entry name" value="PR DOMAIN ZINC FINGER PROTEIN 10"/>
    <property type="match status" value="1"/>
</dbReference>
<dbReference type="Gene3D" id="3.30.160.60">
    <property type="entry name" value="Classic Zinc Finger"/>
    <property type="match status" value="1"/>
</dbReference>
<feature type="compositionally biased region" description="Polar residues" evidence="6">
    <location>
        <begin position="309"/>
        <end position="333"/>
    </location>
</feature>
<gene>
    <name evidence="8" type="ORF">B7P43_G09598</name>
</gene>
<dbReference type="SMART" id="SM00355">
    <property type="entry name" value="ZnF_C2H2"/>
    <property type="match status" value="3"/>
</dbReference>
<dbReference type="GO" id="GO:0045944">
    <property type="term" value="P:positive regulation of transcription by RNA polymerase II"/>
    <property type="evidence" value="ECO:0007669"/>
    <property type="project" value="TreeGrafter"/>
</dbReference>
<sequence>MHSAERELRLAMKLHRAPTAKKFMPKVSPTDYHRFIYKCHTCLLGFKRRGMLVNHLAKRHPDISPDSVPELNLPILKTTRDYYCQYCEKIYKSSSKRKAHILKNHPGAELPMSNRRKGGVPEIPGVPNPTFSQTVGSVTTHPHGCLWCHKQYASKAKLLQHQRKKHVDLLPQNQQSPRAMKNPNSPGGPEGGKFLPVSVAPASPTCEAQQVVQLQSTADSVVTPQTISIIPAEYQITGSEGALREYQHSGIIIDTSTLKRPLKSLADGVSAELLTQAMTELSQISEFRVSVSGSTTSGHDHYFKIVQTSSDPVTVTQSGQSETQPDSSSTADTPGQDHPDPLSPASAPAPTSTSHLQHLLTSDQSYSLPSSPATALSSSSPGPRAWTQANAIYTPYTAR</sequence>
<evidence type="ECO:0000256" key="5">
    <source>
        <dbReference type="PROSITE-ProRule" id="PRU00042"/>
    </source>
</evidence>
<keyword evidence="3 5" id="KW-0863">Zinc-finger</keyword>
<dbReference type="AlphaFoldDB" id="A0A2J7PS96"/>
<keyword evidence="4" id="KW-0862">Zinc</keyword>
<name>A0A2J7PS96_9NEOP</name>
<evidence type="ECO:0000256" key="1">
    <source>
        <dbReference type="ARBA" id="ARBA00022723"/>
    </source>
</evidence>
<feature type="domain" description="C2H2-type" evidence="7">
    <location>
        <begin position="143"/>
        <end position="171"/>
    </location>
</feature>
<evidence type="ECO:0000259" key="7">
    <source>
        <dbReference type="PROSITE" id="PS50157"/>
    </source>
</evidence>
<dbReference type="GO" id="GO:0005634">
    <property type="term" value="C:nucleus"/>
    <property type="evidence" value="ECO:0007669"/>
    <property type="project" value="TreeGrafter"/>
</dbReference>
<evidence type="ECO:0000256" key="2">
    <source>
        <dbReference type="ARBA" id="ARBA00022737"/>
    </source>
</evidence>
<evidence type="ECO:0000256" key="6">
    <source>
        <dbReference type="SAM" id="MobiDB-lite"/>
    </source>
</evidence>
<dbReference type="PANTHER" id="PTHR24403">
    <property type="entry name" value="ZINC FINGER PROTEIN"/>
    <property type="match status" value="1"/>
</dbReference>
<keyword evidence="9" id="KW-1185">Reference proteome</keyword>
<feature type="compositionally biased region" description="Low complexity" evidence="6">
    <location>
        <begin position="365"/>
        <end position="383"/>
    </location>
</feature>
<dbReference type="EMBL" id="NEVH01021938">
    <property type="protein sequence ID" value="PNF19186.1"/>
    <property type="molecule type" value="Genomic_DNA"/>
</dbReference>
<dbReference type="PROSITE" id="PS00028">
    <property type="entry name" value="ZINC_FINGER_C2H2_1"/>
    <property type="match status" value="3"/>
</dbReference>
<feature type="compositionally biased region" description="Polar residues" evidence="6">
    <location>
        <begin position="171"/>
        <end position="185"/>
    </location>
</feature>
<feature type="domain" description="C2H2-type" evidence="7">
    <location>
        <begin position="82"/>
        <end position="110"/>
    </location>
</feature>
<evidence type="ECO:0000313" key="9">
    <source>
        <dbReference type="Proteomes" id="UP000235965"/>
    </source>
</evidence>
<dbReference type="OrthoDB" id="3535323at2759"/>
<evidence type="ECO:0000313" key="8">
    <source>
        <dbReference type="EMBL" id="PNF19186.1"/>
    </source>
</evidence>
<proteinExistence type="predicted"/>
<organism evidence="8 9">
    <name type="scientific">Cryptotermes secundus</name>
    <dbReference type="NCBI Taxonomy" id="105785"/>
    <lineage>
        <taxon>Eukaryota</taxon>
        <taxon>Metazoa</taxon>
        <taxon>Ecdysozoa</taxon>
        <taxon>Arthropoda</taxon>
        <taxon>Hexapoda</taxon>
        <taxon>Insecta</taxon>
        <taxon>Pterygota</taxon>
        <taxon>Neoptera</taxon>
        <taxon>Polyneoptera</taxon>
        <taxon>Dictyoptera</taxon>
        <taxon>Blattodea</taxon>
        <taxon>Blattoidea</taxon>
        <taxon>Termitoidae</taxon>
        <taxon>Kalotermitidae</taxon>
        <taxon>Cryptotermitinae</taxon>
        <taxon>Cryptotermes</taxon>
    </lineage>
</organism>
<dbReference type="Proteomes" id="UP000235965">
    <property type="component" value="Unassembled WGS sequence"/>
</dbReference>
<keyword evidence="2" id="KW-0677">Repeat</keyword>
<dbReference type="InterPro" id="IPR050688">
    <property type="entry name" value="Zinc_finger/UBP_domain"/>
</dbReference>
<reference evidence="8 9" key="1">
    <citation type="submission" date="2017-12" db="EMBL/GenBank/DDBJ databases">
        <title>Hemimetabolous genomes reveal molecular basis of termite eusociality.</title>
        <authorList>
            <person name="Harrison M.C."/>
            <person name="Jongepier E."/>
            <person name="Robertson H.M."/>
            <person name="Arning N."/>
            <person name="Bitard-Feildel T."/>
            <person name="Chao H."/>
            <person name="Childers C.P."/>
            <person name="Dinh H."/>
            <person name="Doddapaneni H."/>
            <person name="Dugan S."/>
            <person name="Gowin J."/>
            <person name="Greiner C."/>
            <person name="Han Y."/>
            <person name="Hu H."/>
            <person name="Hughes D.S.T."/>
            <person name="Huylmans A.-K."/>
            <person name="Kemena C."/>
            <person name="Kremer L.P.M."/>
            <person name="Lee S.L."/>
            <person name="Lopez-Ezquerra A."/>
            <person name="Mallet L."/>
            <person name="Monroy-Kuhn J.M."/>
            <person name="Moser A."/>
            <person name="Murali S.C."/>
            <person name="Muzny D.M."/>
            <person name="Otani S."/>
            <person name="Piulachs M.-D."/>
            <person name="Poelchau M."/>
            <person name="Qu J."/>
            <person name="Schaub F."/>
            <person name="Wada-Katsumata A."/>
            <person name="Worley K.C."/>
            <person name="Xie Q."/>
            <person name="Ylla G."/>
            <person name="Poulsen M."/>
            <person name="Gibbs R.A."/>
            <person name="Schal C."/>
            <person name="Richards S."/>
            <person name="Belles X."/>
            <person name="Korb J."/>
            <person name="Bornberg-Bauer E."/>
        </authorList>
    </citation>
    <scope>NUCLEOTIDE SEQUENCE [LARGE SCALE GENOMIC DNA]</scope>
    <source>
        <tissue evidence="8">Whole body</tissue>
    </source>
</reference>
<evidence type="ECO:0000256" key="4">
    <source>
        <dbReference type="ARBA" id="ARBA00022833"/>
    </source>
</evidence>
<feature type="compositionally biased region" description="Low complexity" evidence="6">
    <location>
        <begin position="343"/>
        <end position="356"/>
    </location>
</feature>
<evidence type="ECO:0000256" key="3">
    <source>
        <dbReference type="ARBA" id="ARBA00022771"/>
    </source>
</evidence>
<dbReference type="InterPro" id="IPR013087">
    <property type="entry name" value="Znf_C2H2_type"/>
</dbReference>
<accession>A0A2J7PS96</accession>